<dbReference type="Pfam" id="PF14024">
    <property type="entry name" value="DUF4240"/>
    <property type="match status" value="1"/>
</dbReference>
<dbReference type="Proteomes" id="UP001596413">
    <property type="component" value="Unassembled WGS sequence"/>
</dbReference>
<sequence>MTCQTFMAQRLIMDMNEFWELVESARASNQRSGVIVADTLIGLGRDWYERAAAAPDSLADHPAVIEAAASGSDEAVFLEAINYVASDAFARQTGDVEDFYLAWDRYHSARQDSSESQIDMGKDFDFDDVDEMRRRLPQLTALFYR</sequence>
<organism evidence="2 3">
    <name type="scientific">Streptomyces polyrhachis</name>
    <dbReference type="NCBI Taxonomy" id="1282885"/>
    <lineage>
        <taxon>Bacteria</taxon>
        <taxon>Bacillati</taxon>
        <taxon>Actinomycetota</taxon>
        <taxon>Actinomycetes</taxon>
        <taxon>Kitasatosporales</taxon>
        <taxon>Streptomycetaceae</taxon>
        <taxon>Streptomyces</taxon>
    </lineage>
</organism>
<comment type="caution">
    <text evidence="2">The sequence shown here is derived from an EMBL/GenBank/DDBJ whole genome shotgun (WGS) entry which is preliminary data.</text>
</comment>
<evidence type="ECO:0000259" key="1">
    <source>
        <dbReference type="Pfam" id="PF14024"/>
    </source>
</evidence>
<feature type="domain" description="DUF4240" evidence="1">
    <location>
        <begin position="38"/>
        <end position="91"/>
    </location>
</feature>
<keyword evidence="3" id="KW-1185">Reference proteome</keyword>
<reference evidence="3" key="1">
    <citation type="journal article" date="2019" name="Int. J. Syst. Evol. Microbiol.">
        <title>The Global Catalogue of Microorganisms (GCM) 10K type strain sequencing project: providing services to taxonomists for standard genome sequencing and annotation.</title>
        <authorList>
            <consortium name="The Broad Institute Genomics Platform"/>
            <consortium name="The Broad Institute Genome Sequencing Center for Infectious Disease"/>
            <person name="Wu L."/>
            <person name="Ma J."/>
        </authorList>
    </citation>
    <scope>NUCLEOTIDE SEQUENCE [LARGE SCALE GENOMIC DNA]</scope>
    <source>
        <strain evidence="3">CGMCC 1.13681</strain>
    </source>
</reference>
<evidence type="ECO:0000313" key="2">
    <source>
        <dbReference type="EMBL" id="MFC7220519.1"/>
    </source>
</evidence>
<proteinExistence type="predicted"/>
<name>A0ABW2GK47_9ACTN</name>
<dbReference type="RefSeq" id="WP_386417242.1">
    <property type="nucleotide sequence ID" value="NZ_JBHSZO010000036.1"/>
</dbReference>
<accession>A0ABW2GK47</accession>
<gene>
    <name evidence="2" type="ORF">ACFQLX_20495</name>
</gene>
<protein>
    <submittedName>
        <fullName evidence="2">DUF4240 domain-containing protein</fullName>
    </submittedName>
</protein>
<evidence type="ECO:0000313" key="3">
    <source>
        <dbReference type="Proteomes" id="UP001596413"/>
    </source>
</evidence>
<dbReference type="EMBL" id="JBHSZO010000036">
    <property type="protein sequence ID" value="MFC7220519.1"/>
    <property type="molecule type" value="Genomic_DNA"/>
</dbReference>
<dbReference type="InterPro" id="IPR025334">
    <property type="entry name" value="DUF4240"/>
</dbReference>